<sequence>MSTFRRRVLVTAALPAAAFGFLLAAPGAASAAPAPTQPATSSPGTWHDHHHHGIGLNLRLLLGLQIIGGWHDGDCDWDDMALHNG</sequence>
<proteinExistence type="predicted"/>
<organism evidence="3 4">
    <name type="scientific">Amycolatopsis samaneae</name>
    <dbReference type="NCBI Taxonomy" id="664691"/>
    <lineage>
        <taxon>Bacteria</taxon>
        <taxon>Bacillati</taxon>
        <taxon>Actinomycetota</taxon>
        <taxon>Actinomycetes</taxon>
        <taxon>Pseudonocardiales</taxon>
        <taxon>Pseudonocardiaceae</taxon>
        <taxon>Amycolatopsis</taxon>
    </lineage>
</organism>
<evidence type="ECO:0008006" key="5">
    <source>
        <dbReference type="Google" id="ProtNLM"/>
    </source>
</evidence>
<dbReference type="PROSITE" id="PS51318">
    <property type="entry name" value="TAT"/>
    <property type="match status" value="1"/>
</dbReference>
<reference evidence="4" key="1">
    <citation type="journal article" date="2019" name="Int. J. Syst. Evol. Microbiol.">
        <title>The Global Catalogue of Microorganisms (GCM) 10K type strain sequencing project: providing services to taxonomists for standard genome sequencing and annotation.</title>
        <authorList>
            <consortium name="The Broad Institute Genomics Platform"/>
            <consortium name="The Broad Institute Genome Sequencing Center for Infectious Disease"/>
            <person name="Wu L."/>
            <person name="Ma J."/>
        </authorList>
    </citation>
    <scope>NUCLEOTIDE SEQUENCE [LARGE SCALE GENOMIC DNA]</scope>
    <source>
        <strain evidence="4">CGMCC 4.7643</strain>
    </source>
</reference>
<evidence type="ECO:0000313" key="3">
    <source>
        <dbReference type="EMBL" id="MFD2461291.1"/>
    </source>
</evidence>
<dbReference type="Proteomes" id="UP001597419">
    <property type="component" value="Unassembled WGS sequence"/>
</dbReference>
<dbReference type="InterPro" id="IPR006311">
    <property type="entry name" value="TAT_signal"/>
</dbReference>
<protein>
    <recommendedName>
        <fullName evidence="5">Secreted protein</fullName>
    </recommendedName>
</protein>
<feature type="compositionally biased region" description="Low complexity" evidence="1">
    <location>
        <begin position="30"/>
        <end position="44"/>
    </location>
</feature>
<keyword evidence="2" id="KW-0732">Signal</keyword>
<evidence type="ECO:0000256" key="2">
    <source>
        <dbReference type="SAM" id="SignalP"/>
    </source>
</evidence>
<gene>
    <name evidence="3" type="ORF">ACFSYJ_21990</name>
</gene>
<evidence type="ECO:0000256" key="1">
    <source>
        <dbReference type="SAM" id="MobiDB-lite"/>
    </source>
</evidence>
<feature type="signal peptide" evidence="2">
    <location>
        <begin position="1"/>
        <end position="31"/>
    </location>
</feature>
<name>A0ABW5GK98_9PSEU</name>
<dbReference type="EMBL" id="JBHUKU010000012">
    <property type="protein sequence ID" value="MFD2461291.1"/>
    <property type="molecule type" value="Genomic_DNA"/>
</dbReference>
<dbReference type="RefSeq" id="WP_345408846.1">
    <property type="nucleotide sequence ID" value="NZ_BAABHG010000031.1"/>
</dbReference>
<feature type="chain" id="PRO_5045694264" description="Secreted protein" evidence="2">
    <location>
        <begin position="32"/>
        <end position="85"/>
    </location>
</feature>
<evidence type="ECO:0000313" key="4">
    <source>
        <dbReference type="Proteomes" id="UP001597419"/>
    </source>
</evidence>
<comment type="caution">
    <text evidence="3">The sequence shown here is derived from an EMBL/GenBank/DDBJ whole genome shotgun (WGS) entry which is preliminary data.</text>
</comment>
<accession>A0ABW5GK98</accession>
<keyword evidence="4" id="KW-1185">Reference proteome</keyword>
<feature type="region of interest" description="Disordered" evidence="1">
    <location>
        <begin position="30"/>
        <end position="50"/>
    </location>
</feature>